<organism evidence="1 2">
    <name type="scientific">Vreelandella rituensis</name>
    <dbReference type="NCBI Taxonomy" id="2282306"/>
    <lineage>
        <taxon>Bacteria</taxon>
        <taxon>Pseudomonadati</taxon>
        <taxon>Pseudomonadota</taxon>
        <taxon>Gammaproteobacteria</taxon>
        <taxon>Oceanospirillales</taxon>
        <taxon>Halomonadaceae</taxon>
        <taxon>Vreelandella</taxon>
    </lineage>
</organism>
<accession>A0A368TWI4</accession>
<dbReference type="RefSeq" id="WP_114487434.1">
    <property type="nucleotide sequence ID" value="NZ_CBCSHM010000020.1"/>
</dbReference>
<keyword evidence="2" id="KW-1185">Reference proteome</keyword>
<proteinExistence type="predicted"/>
<dbReference type="AlphaFoldDB" id="A0A368TWI4"/>
<dbReference type="Proteomes" id="UP000253204">
    <property type="component" value="Unassembled WGS sequence"/>
</dbReference>
<sequence>MNVLQRDIQRCPCPSAVVEVNSIVPDQRVRLDQLEGCFAHAPREEIYIRGEFSIRQGNAWRCYYNAEIGSASYSEDVER</sequence>
<evidence type="ECO:0000313" key="2">
    <source>
        <dbReference type="Proteomes" id="UP000253204"/>
    </source>
</evidence>
<gene>
    <name evidence="1" type="ORF">DU506_13495</name>
</gene>
<name>A0A368TWI4_9GAMM</name>
<dbReference type="EMBL" id="QPIJ01000034">
    <property type="protein sequence ID" value="RCV89038.1"/>
    <property type="molecule type" value="Genomic_DNA"/>
</dbReference>
<evidence type="ECO:0000313" key="1">
    <source>
        <dbReference type="EMBL" id="RCV89038.1"/>
    </source>
</evidence>
<comment type="caution">
    <text evidence="1">The sequence shown here is derived from an EMBL/GenBank/DDBJ whole genome shotgun (WGS) entry which is preliminary data.</text>
</comment>
<reference evidence="1 2" key="1">
    <citation type="submission" date="2018-07" db="EMBL/GenBank/DDBJ databases">
        <title>Halomonas rutogse sp. nov., isolated from Lake TangqianCo on Tibetan Plateau.</title>
        <authorList>
            <person name="Lu H."/>
            <person name="Xing P."/>
            <person name="Wu Q."/>
        </authorList>
    </citation>
    <scope>NUCLEOTIDE SEQUENCE [LARGE SCALE GENOMIC DNA]</scope>
    <source>
        <strain evidence="1 2">TQ8S</strain>
    </source>
</reference>
<protein>
    <submittedName>
        <fullName evidence="1">Uncharacterized protein</fullName>
    </submittedName>
</protein>